<feature type="domain" description="Reverse transcriptase" evidence="2">
    <location>
        <begin position="201"/>
        <end position="369"/>
    </location>
</feature>
<evidence type="ECO:0000313" key="4">
    <source>
        <dbReference type="Proteomes" id="UP000316882"/>
    </source>
</evidence>
<evidence type="ECO:0000313" key="3">
    <source>
        <dbReference type="EMBL" id="GEB34947.1"/>
    </source>
</evidence>
<proteinExistence type="predicted"/>
<reference evidence="3 4" key="1">
    <citation type="submission" date="2019-06" db="EMBL/GenBank/DDBJ databases">
        <title>Whole genome shotgun sequence of Brevibacillus parabrevis NBRC 12334.</title>
        <authorList>
            <person name="Hosoyama A."/>
            <person name="Uohara A."/>
            <person name="Ohji S."/>
            <person name="Ichikawa N."/>
        </authorList>
    </citation>
    <scope>NUCLEOTIDE SEQUENCE [LARGE SCALE GENOMIC DNA]</scope>
    <source>
        <strain evidence="3 4">NBRC 12334</strain>
    </source>
</reference>
<keyword evidence="4" id="KW-1185">Reference proteome</keyword>
<dbReference type="PANTHER" id="PTHR34047">
    <property type="entry name" value="NUCLEAR INTRON MATURASE 1, MITOCHONDRIAL-RELATED"/>
    <property type="match status" value="1"/>
</dbReference>
<evidence type="ECO:0000256" key="1">
    <source>
        <dbReference type="SAM" id="MobiDB-lite"/>
    </source>
</evidence>
<comment type="caution">
    <text evidence="3">The sequence shown here is derived from an EMBL/GenBank/DDBJ whole genome shotgun (WGS) entry which is preliminary data.</text>
</comment>
<organism evidence="3 4">
    <name type="scientific">Brevibacillus parabrevis</name>
    <dbReference type="NCBI Taxonomy" id="54914"/>
    <lineage>
        <taxon>Bacteria</taxon>
        <taxon>Bacillati</taxon>
        <taxon>Bacillota</taxon>
        <taxon>Bacilli</taxon>
        <taxon>Bacillales</taxon>
        <taxon>Paenibacillaceae</taxon>
        <taxon>Brevibacillus</taxon>
    </lineage>
</organism>
<dbReference type="RefSeq" id="WP_122966820.1">
    <property type="nucleotide sequence ID" value="NZ_BJMH01000030.1"/>
</dbReference>
<dbReference type="STRING" id="54914.AV540_03210"/>
<feature type="region of interest" description="Disordered" evidence="1">
    <location>
        <begin position="1258"/>
        <end position="1281"/>
    </location>
</feature>
<dbReference type="SUPFAM" id="SSF56317">
    <property type="entry name" value="Carbon-nitrogen hydrolase"/>
    <property type="match status" value="1"/>
</dbReference>
<dbReference type="Proteomes" id="UP000316882">
    <property type="component" value="Unassembled WGS sequence"/>
</dbReference>
<dbReference type="InterPro" id="IPR036526">
    <property type="entry name" value="C-N_Hydrolase_sf"/>
</dbReference>
<dbReference type="CDD" id="cd01646">
    <property type="entry name" value="RT_Bac_retron_I"/>
    <property type="match status" value="1"/>
</dbReference>
<evidence type="ECO:0000259" key="2">
    <source>
        <dbReference type="Pfam" id="PF00078"/>
    </source>
</evidence>
<dbReference type="EMBL" id="BJMH01000030">
    <property type="protein sequence ID" value="GEB34947.1"/>
    <property type="molecule type" value="Genomic_DNA"/>
</dbReference>
<dbReference type="InterPro" id="IPR051083">
    <property type="entry name" value="GrpII_Intron_Splice-Mob/Def"/>
</dbReference>
<name>A0A4Y3PNP1_BREPA</name>
<dbReference type="Gene3D" id="3.60.110.10">
    <property type="entry name" value="Carbon-nitrogen hydrolase"/>
    <property type="match status" value="1"/>
</dbReference>
<dbReference type="PANTHER" id="PTHR34047:SF8">
    <property type="entry name" value="PROTEIN YKFC"/>
    <property type="match status" value="1"/>
</dbReference>
<dbReference type="InterPro" id="IPR000477">
    <property type="entry name" value="RT_dom"/>
</dbReference>
<sequence>MSIIDKKYGVLSPQKQYVTDTVILAQAWKKSHNYIRRHNWYANVLELDLSTLDLENRLNEWSQSLESEEYCPAKLRLVPAPKTCTWEFTSNGWHPIKEKLESDKTYLRPLAHIKIQDQTIATAIMLCLANAIETLQGPTDIPDYHEAQRKQVFNYGNRLYCHWDKNEDGESIATFPWGNSKCYRMYYDDYQKFLERPKHFCQLYTHLNRRGTKHYVFSLDLKSFYDSIDRAALIDEAEELYNEYVERFTLDDSLQADPDFWEMARTVFDWEWNDSDQAMAKQVLNKDTLPDGIPQGLVAGGFFSNIYLLRFDQEVGKSIHQKVASSDFSEPFIIRDYCRYVDDIRLVVEAADTVEIEQLKQMVTEHIQAKLNSHLSQMGAEPDFLEIHPDKVSIQSYEEISNQSDLSGRMQILQGTLSGTPDIEALRQIVGGLDGLIQLSEQLGDSAVEHVNNLALSKIAVKNADVKSDTLKRFAAKRLVDALRLQKSMIGSSDQNPTVNSHIGHDFELYARKLIAVWSKNPSLSSLLKFGLDLFPSAKLLKVVTEALEQKLYMNVSNDTELSHQKLVMEYVSADILCACSVWIGHHSKKHDPEHADLLAFREHLAVFARKILDAQDIMSWYVKQQAALYLASVGQAYVLNDESSELQPYALLHRALLYSAITSKNRKDMLTMALIVQQLHPNPDRFSSWFAEAYQKWKRQPTQKIRSLKFLCANRPDLLQRILSSLTIETEIVQQVPELSSIIYRNSLKKQADWSSATATNTPVSLASLITSADNPFQQENALLHLMLELLKPGSGKEDAFTRLNSENGLSIEDLQITMTDKEAWQNPYKKPFAITVTNTKSSYSLPTPHWVKAECRWMYNLGCILRACLTGEYDYTTNSFLMRQDHSVSAGYRGLRSTWFSRRFGMSSLASSLFPEPLPLSPWMSELLFLLLQWPGIDYRERFVHGISAAQSDRKKWLKIIQNRMQEQQKVFGKLSNTPGYVLPVKLQKRQDDRLFRVAIVQSLLPYMDDFNAKDPMHWSSDFREKHRAHIADLCHMVEKHLATWHAAIKRSGKESAYVADLIVFPELSVHPDDIDYLLRLSHKTKASIFAGLGFQKRASDQATVNQAIWILNSDENPLVAVWQGKQHMTKLERKMNIQSHRPYQAYVEFQKGNQSIRVAGAICYDATDIALTADLRDISDMFVISALNKDIGTFDNMVSALNYHMFQPVILANTGEYGGSSAQAPFSGHEKIIAQVHGKDQLAISMFDIDPTLFKTKSRSSKPEPQVKSPPAGFAGRK</sequence>
<protein>
    <recommendedName>
        <fullName evidence="2">Reverse transcriptase domain-containing protein</fullName>
    </recommendedName>
</protein>
<accession>A0A4Y3PNP1</accession>
<dbReference type="Pfam" id="PF00078">
    <property type="entry name" value="RVT_1"/>
    <property type="match status" value="1"/>
</dbReference>
<gene>
    <name evidence="3" type="ORF">BPA01_45270</name>
</gene>